<dbReference type="EMBL" id="JAVDQG010000004">
    <property type="protein sequence ID" value="MDR6226198.1"/>
    <property type="molecule type" value="Genomic_DNA"/>
</dbReference>
<evidence type="ECO:0000313" key="6">
    <source>
        <dbReference type="EMBL" id="MDR6226198.1"/>
    </source>
</evidence>
<dbReference type="Gene3D" id="3.40.47.10">
    <property type="match status" value="2"/>
</dbReference>
<evidence type="ECO:0000256" key="2">
    <source>
        <dbReference type="ARBA" id="ARBA00022679"/>
    </source>
</evidence>
<dbReference type="PIRSF" id="PIRSF000451">
    <property type="entry name" value="PKS_III"/>
    <property type="match status" value="1"/>
</dbReference>
<dbReference type="InterPro" id="IPR016039">
    <property type="entry name" value="Thiolase-like"/>
</dbReference>
<evidence type="ECO:0000259" key="5">
    <source>
        <dbReference type="Pfam" id="PF02797"/>
    </source>
</evidence>
<reference evidence="6 7" key="1">
    <citation type="submission" date="2023-07" db="EMBL/GenBank/DDBJ databases">
        <title>Genomic Encyclopedia of Type Strains, Phase IV (KMG-IV): sequencing the most valuable type-strain genomes for metagenomic binning, comparative biology and taxonomic classification.</title>
        <authorList>
            <person name="Goeker M."/>
        </authorList>
    </citation>
    <scope>NUCLEOTIDE SEQUENCE [LARGE SCALE GENOMIC DNA]</scope>
    <source>
        <strain evidence="6 7">DSM 45903</strain>
    </source>
</reference>
<dbReference type="InterPro" id="IPR011141">
    <property type="entry name" value="Polyketide_synthase_type-III"/>
</dbReference>
<accession>A0ABU1IN50</accession>
<dbReference type="CDD" id="cd00831">
    <property type="entry name" value="CHS_like"/>
    <property type="match status" value="1"/>
</dbReference>
<keyword evidence="2" id="KW-0808">Transferase</keyword>
<gene>
    <name evidence="6" type="ORF">JOE21_002204</name>
</gene>
<comment type="similarity">
    <text evidence="1">Belongs to the thiolase-like superfamily. Chalcone/stilbene synthases family.</text>
</comment>
<feature type="domain" description="Chalcone/stilbene synthase C-terminal" evidence="5">
    <location>
        <begin position="234"/>
        <end position="368"/>
    </location>
</feature>
<protein>
    <submittedName>
        <fullName evidence="6">Alkylresorcinol/alkylpyrone synthase</fullName>
    </submittedName>
</protein>
<evidence type="ECO:0000256" key="3">
    <source>
        <dbReference type="ARBA" id="ARBA00023315"/>
    </source>
</evidence>
<keyword evidence="3" id="KW-0012">Acyltransferase</keyword>
<dbReference type="InterPro" id="IPR012328">
    <property type="entry name" value="Chalcone/stilbene_synt_C"/>
</dbReference>
<evidence type="ECO:0000259" key="4">
    <source>
        <dbReference type="Pfam" id="PF00195"/>
    </source>
</evidence>
<name>A0ABU1IN50_9BACL</name>
<dbReference type="InterPro" id="IPR001099">
    <property type="entry name" value="Chalcone/stilbene_synt_N"/>
</dbReference>
<dbReference type="PANTHER" id="PTHR11877">
    <property type="entry name" value="HYDROXYMETHYLGLUTARYL-COA SYNTHASE"/>
    <property type="match status" value="1"/>
</dbReference>
<dbReference type="Pfam" id="PF02797">
    <property type="entry name" value="Chal_sti_synt_C"/>
    <property type="match status" value="1"/>
</dbReference>
<dbReference type="PANTHER" id="PTHR11877:SF99">
    <property type="entry name" value="1,3,6,8-TETRAHYDROXYNAPHTHALENE SYNTHASE"/>
    <property type="match status" value="1"/>
</dbReference>
<keyword evidence="7" id="KW-1185">Reference proteome</keyword>
<dbReference type="SUPFAM" id="SSF53901">
    <property type="entry name" value="Thiolase-like"/>
    <property type="match status" value="2"/>
</dbReference>
<organism evidence="6 7">
    <name type="scientific">Desmospora profundinema</name>
    <dbReference type="NCBI Taxonomy" id="1571184"/>
    <lineage>
        <taxon>Bacteria</taxon>
        <taxon>Bacillati</taxon>
        <taxon>Bacillota</taxon>
        <taxon>Bacilli</taxon>
        <taxon>Bacillales</taxon>
        <taxon>Thermoactinomycetaceae</taxon>
        <taxon>Desmospora</taxon>
    </lineage>
</organism>
<comment type="caution">
    <text evidence="6">The sequence shown here is derived from an EMBL/GenBank/DDBJ whole genome shotgun (WGS) entry which is preliminary data.</text>
</comment>
<feature type="domain" description="Chalcone/stilbene synthase N-terminal" evidence="4">
    <location>
        <begin position="19"/>
        <end position="217"/>
    </location>
</feature>
<sequence length="371" mass="40980">MGNGSRDIVPAERRSIMPRILSVGTAVPEYVLDQDEAKQFAGGLFRESFSDIERYLPIFEHAAIRTRRLSRPRTWFEEERSFRERNRAYTEVACRLGEEAIRRCLRPVGLDPCEVDHLIFVSTSGLATPSIDARMVNRLSLQRHVKRTPIWGLGCAGGASGLSRAYEYARAFPDSRVVLLAVELCSLTFRRNDQSKSNLVATSLFGDGAAAVLVTGDEAEVPYKPKGSPRVVDTMSTTWPDSLDVMGWDVADDGLKVVFSRDIPGIVRQEVRPAIQSFLDRSGLGLEQLGRLIAHPGGAKVLAAYEEALELPRESLRHAHAVLGQYGNMSSATVLFVLERELQEDHLPGTAGLLTALGPGFSSELMLLEWD</sequence>
<evidence type="ECO:0000313" key="7">
    <source>
        <dbReference type="Proteomes" id="UP001185012"/>
    </source>
</evidence>
<evidence type="ECO:0000256" key="1">
    <source>
        <dbReference type="ARBA" id="ARBA00005531"/>
    </source>
</evidence>
<proteinExistence type="inferred from homology"/>
<dbReference type="Pfam" id="PF00195">
    <property type="entry name" value="Chal_sti_synt_N"/>
    <property type="match status" value="1"/>
</dbReference>
<dbReference type="Proteomes" id="UP001185012">
    <property type="component" value="Unassembled WGS sequence"/>
</dbReference>